<evidence type="ECO:0008006" key="6">
    <source>
        <dbReference type="Google" id="ProtNLM"/>
    </source>
</evidence>
<organism evidence="4 5">
    <name type="scientific">Sutcliffiella tianshenii</name>
    <dbReference type="NCBI Taxonomy" id="1463404"/>
    <lineage>
        <taxon>Bacteria</taxon>
        <taxon>Bacillati</taxon>
        <taxon>Bacillota</taxon>
        <taxon>Bacilli</taxon>
        <taxon>Bacillales</taxon>
        <taxon>Bacillaceae</taxon>
        <taxon>Sutcliffiella</taxon>
    </lineage>
</organism>
<comment type="caution">
    <text evidence="4">The sequence shown here is derived from an EMBL/GenBank/DDBJ whole genome shotgun (WGS) entry which is preliminary data.</text>
</comment>
<dbReference type="RefSeq" id="WP_204414325.1">
    <property type="nucleotide sequence ID" value="NZ_JAFBED010000002.1"/>
</dbReference>
<dbReference type="InterPro" id="IPR040680">
    <property type="entry name" value="DUF5643"/>
</dbReference>
<evidence type="ECO:0000259" key="2">
    <source>
        <dbReference type="Pfam" id="PF13786"/>
    </source>
</evidence>
<gene>
    <name evidence="4" type="ORF">JOC95_001181</name>
</gene>
<keyword evidence="5" id="KW-1185">Reference proteome</keyword>
<evidence type="ECO:0000259" key="3">
    <source>
        <dbReference type="Pfam" id="PF18705"/>
    </source>
</evidence>
<dbReference type="Gene3D" id="2.60.40.1630">
    <property type="entry name" value="bacillus anthracis domain"/>
    <property type="match status" value="1"/>
</dbReference>
<dbReference type="EMBL" id="JAFBED010000002">
    <property type="protein sequence ID" value="MBM7619332.1"/>
    <property type="molecule type" value="Genomic_DNA"/>
</dbReference>
<sequence>MSIYKELNDVQLDISEFEEKSLSESERKRIIKNVQKKIRPYQRKNNWTWAGIAVVAACVIGATTLTLDKGTIASMPFVAEPIEKYINELQPSDFSSYKTAIGETAENGLGKLTLNEVMMDDQQLYFSATFQPAEGVEFDYQTNIFPTVKINGEDYTVSSGGQSIELNDSMFTIYNDIDLRQSIDSEELNIEISYDKWEYDTFIDQPWTFDVNVSQKNLLEQKRVFTLNKEVTLNNGEIVTIEKVVSTPISTAIYYDLTRSSTEDIYFSIKSADGTEVNGGSSFVSNEPGEVSTIRINGLSMNDEKYFLVAHNSEDVVLSDPIPIN</sequence>
<feature type="domain" description="DUF5643" evidence="3">
    <location>
        <begin position="223"/>
        <end position="292"/>
    </location>
</feature>
<dbReference type="InterPro" id="IPR025436">
    <property type="entry name" value="DUF4179"/>
</dbReference>
<keyword evidence="1" id="KW-0472">Membrane</keyword>
<evidence type="ECO:0000313" key="4">
    <source>
        <dbReference type="EMBL" id="MBM7619332.1"/>
    </source>
</evidence>
<dbReference type="Pfam" id="PF18705">
    <property type="entry name" value="DUF5643"/>
    <property type="match status" value="1"/>
</dbReference>
<keyword evidence="1" id="KW-0812">Transmembrane</keyword>
<dbReference type="Proteomes" id="UP000737402">
    <property type="component" value="Unassembled WGS sequence"/>
</dbReference>
<feature type="transmembrane region" description="Helical" evidence="1">
    <location>
        <begin position="47"/>
        <end position="67"/>
    </location>
</feature>
<proteinExistence type="predicted"/>
<protein>
    <recommendedName>
        <fullName evidence="6">DUF4179 domain-containing protein</fullName>
    </recommendedName>
</protein>
<keyword evidence="1" id="KW-1133">Transmembrane helix</keyword>
<reference evidence="4 5" key="1">
    <citation type="submission" date="2021-01" db="EMBL/GenBank/DDBJ databases">
        <title>Genomic Encyclopedia of Type Strains, Phase IV (KMG-IV): sequencing the most valuable type-strain genomes for metagenomic binning, comparative biology and taxonomic classification.</title>
        <authorList>
            <person name="Goeker M."/>
        </authorList>
    </citation>
    <scope>NUCLEOTIDE SEQUENCE [LARGE SCALE GENOMIC DNA]</scope>
    <source>
        <strain evidence="4 5">DSM 25879</strain>
    </source>
</reference>
<feature type="domain" description="DUF4179" evidence="2">
    <location>
        <begin position="43"/>
        <end position="130"/>
    </location>
</feature>
<dbReference type="Pfam" id="PF13786">
    <property type="entry name" value="DUF4179"/>
    <property type="match status" value="1"/>
</dbReference>
<evidence type="ECO:0000256" key="1">
    <source>
        <dbReference type="SAM" id="Phobius"/>
    </source>
</evidence>
<evidence type="ECO:0000313" key="5">
    <source>
        <dbReference type="Proteomes" id="UP000737402"/>
    </source>
</evidence>
<accession>A0ABS2NXE2</accession>
<name>A0ABS2NXE2_9BACI</name>